<evidence type="ECO:0000259" key="2">
    <source>
        <dbReference type="Pfam" id="PF00787"/>
    </source>
</evidence>
<dbReference type="CDD" id="cd07596">
    <property type="entry name" value="BAR_SNX"/>
    <property type="match status" value="1"/>
</dbReference>
<dbReference type="GO" id="GO:0042147">
    <property type="term" value="P:retrograde transport, endosome to Golgi"/>
    <property type="evidence" value="ECO:0007669"/>
    <property type="project" value="TreeGrafter"/>
</dbReference>
<organism evidence="4 5">
    <name type="scientific">Trichosporon asahii var. asahii (strain ATCC 90039 / CBS 2479 / JCM 2466 / KCTC 7840 / NBRC 103889/ NCYC 2677 / UAMH 7654)</name>
    <name type="common">Yeast</name>
    <dbReference type="NCBI Taxonomy" id="1186058"/>
    <lineage>
        <taxon>Eukaryota</taxon>
        <taxon>Fungi</taxon>
        <taxon>Dikarya</taxon>
        <taxon>Basidiomycota</taxon>
        <taxon>Agaricomycotina</taxon>
        <taxon>Tremellomycetes</taxon>
        <taxon>Trichosporonales</taxon>
        <taxon>Trichosporonaceae</taxon>
        <taxon>Trichosporon</taxon>
    </lineage>
</organism>
<dbReference type="InterPro" id="IPR001683">
    <property type="entry name" value="PX_dom"/>
</dbReference>
<dbReference type="VEuPathDB" id="FungiDB:A1Q1_00427"/>
<dbReference type="Gene3D" id="3.30.1520.10">
    <property type="entry name" value="Phox-like domain"/>
    <property type="match status" value="1"/>
</dbReference>
<dbReference type="SUPFAM" id="SSF64268">
    <property type="entry name" value="PX domain"/>
    <property type="match status" value="1"/>
</dbReference>
<dbReference type="AlphaFoldDB" id="J6F4W2"/>
<dbReference type="Proteomes" id="UP000002748">
    <property type="component" value="Unassembled WGS sequence"/>
</dbReference>
<sequence length="557" mass="58215">MDPLDSTSAWGGSSAVPSPLPSATESTSGPWGGSSAASTSSSTVPDLREPRVYGDPVPALPAPNEQQAKQSQAPFLRVRIAGVDRNRKDLLVRFDSSVNQLAELPTNAVPQWPAVVRRIPAVRGAGATPIIPALPLPHTSAASDEEDDRLVRIALQRWFTRICEDPVLQHSDELRSFIESDFGYNPVAPPKPASSGGNVLSAALSKVVRRGPLDDDDELASAKVTLEQLGPAWQSAATSVGGIGKARRALSVATSDVGAKMVALATDENDPLLANVERKMGRGYEQIAAMAGQAIASDNVILADSLGYQALNAKAAQDALSQRLQILDDAQSATKAAINKRRTVERLKASSSINPAKVDDAIADMDDANLAEQTLNHRLHAISNNLHQALRAHSRNAHEDMAVSLLEHARMSIMYNRHVLRELEALKPDFNKVNALATGQKVAPPVGPAPTQSAAAAYASASTAAAHSSASTPTAPTGPAPGSGSGTPFRSPVSPAPATAQSMFLPTQSAPGTPGSQGSDPLGGGVAQSMVLPGQQKRPPPRRLDERKAAKLLAGGF</sequence>
<feature type="region of interest" description="Disordered" evidence="1">
    <location>
        <begin position="1"/>
        <end position="73"/>
    </location>
</feature>
<dbReference type="GeneID" id="25983941"/>
<evidence type="ECO:0000259" key="3">
    <source>
        <dbReference type="Pfam" id="PF09325"/>
    </source>
</evidence>
<dbReference type="Gene3D" id="1.20.1270.60">
    <property type="entry name" value="Arfaptin homology (AH) domain/BAR domain"/>
    <property type="match status" value="1"/>
</dbReference>
<dbReference type="PANTHER" id="PTHR47433">
    <property type="entry name" value="VACUOLAR PROTEIN SORTING-ASSOCIATED PROTEIN 17"/>
    <property type="match status" value="1"/>
</dbReference>
<name>J6F4W2_TRIAS</name>
<dbReference type="InterPro" id="IPR053055">
    <property type="entry name" value="VPS17"/>
</dbReference>
<proteinExistence type="predicted"/>
<reference evidence="4 5" key="1">
    <citation type="journal article" date="2012" name="Eukaryot. Cell">
        <title>Draft genome sequence of CBS 2479, the standard type strain of Trichosporon asahii.</title>
        <authorList>
            <person name="Yang R.Y."/>
            <person name="Li H.T."/>
            <person name="Zhu H."/>
            <person name="Zhou G.P."/>
            <person name="Wang M."/>
            <person name="Wang L."/>
        </authorList>
    </citation>
    <scope>NUCLEOTIDE SEQUENCE [LARGE SCALE GENOMIC DNA]</scope>
    <source>
        <strain evidence="5">ATCC 90039 / CBS 2479 / JCM 2466 / KCTC 7840 / NCYC 2677 / UAMH 7654</strain>
    </source>
</reference>
<feature type="domain" description="PX" evidence="2">
    <location>
        <begin position="130"/>
        <end position="181"/>
    </location>
</feature>
<dbReference type="OrthoDB" id="9976382at2759"/>
<dbReference type="KEGG" id="tasa:A1Q1_00427"/>
<evidence type="ECO:0000256" key="1">
    <source>
        <dbReference type="SAM" id="MobiDB-lite"/>
    </source>
</evidence>
<dbReference type="Pfam" id="PF00787">
    <property type="entry name" value="PX"/>
    <property type="match status" value="1"/>
</dbReference>
<gene>
    <name evidence="4" type="ORF">A1Q1_00427</name>
</gene>
<dbReference type="HOGENOM" id="CLU_015466_0_0_1"/>
<dbReference type="Pfam" id="PF09325">
    <property type="entry name" value="Vps5"/>
    <property type="match status" value="1"/>
</dbReference>
<protein>
    <submittedName>
        <fullName evidence="4">Retrograde transport, endosome to golgi family-related protein</fullName>
    </submittedName>
</protein>
<evidence type="ECO:0000313" key="4">
    <source>
        <dbReference type="EMBL" id="EJT50322.1"/>
    </source>
</evidence>
<feature type="compositionally biased region" description="Polar residues" evidence="1">
    <location>
        <begin position="1"/>
        <end position="11"/>
    </location>
</feature>
<dbReference type="EMBL" id="ALBS01000114">
    <property type="protein sequence ID" value="EJT50322.1"/>
    <property type="molecule type" value="Genomic_DNA"/>
</dbReference>
<feature type="compositionally biased region" description="Low complexity" evidence="1">
    <location>
        <begin position="26"/>
        <end position="43"/>
    </location>
</feature>
<feature type="region of interest" description="Disordered" evidence="1">
    <location>
        <begin position="468"/>
        <end position="557"/>
    </location>
</feature>
<dbReference type="GO" id="GO:0006886">
    <property type="term" value="P:intracellular protein transport"/>
    <property type="evidence" value="ECO:0007669"/>
    <property type="project" value="TreeGrafter"/>
</dbReference>
<feature type="compositionally biased region" description="Polar residues" evidence="1">
    <location>
        <begin position="64"/>
        <end position="73"/>
    </location>
</feature>
<feature type="compositionally biased region" description="Polar residues" evidence="1">
    <location>
        <begin position="499"/>
        <end position="519"/>
    </location>
</feature>
<dbReference type="RefSeq" id="XP_014181551.1">
    <property type="nucleotide sequence ID" value="XM_014326076.1"/>
</dbReference>
<dbReference type="InterPro" id="IPR027267">
    <property type="entry name" value="AH/BAR_dom_sf"/>
</dbReference>
<evidence type="ECO:0000313" key="5">
    <source>
        <dbReference type="Proteomes" id="UP000002748"/>
    </source>
</evidence>
<dbReference type="InterPro" id="IPR036871">
    <property type="entry name" value="PX_dom_sf"/>
</dbReference>
<dbReference type="GO" id="GO:0005768">
    <property type="term" value="C:endosome"/>
    <property type="evidence" value="ECO:0007669"/>
    <property type="project" value="TreeGrafter"/>
</dbReference>
<comment type="caution">
    <text evidence="4">The sequence shown here is derived from an EMBL/GenBank/DDBJ whole genome shotgun (WGS) entry which is preliminary data.</text>
</comment>
<feature type="compositionally biased region" description="Low complexity" evidence="1">
    <location>
        <begin position="468"/>
        <end position="488"/>
    </location>
</feature>
<dbReference type="GO" id="GO:0005829">
    <property type="term" value="C:cytosol"/>
    <property type="evidence" value="ECO:0007669"/>
    <property type="project" value="GOC"/>
</dbReference>
<dbReference type="PANTHER" id="PTHR47433:SF1">
    <property type="entry name" value="VACUOLAR PROTEIN SORTING-ASSOCIATED PROTEIN 17"/>
    <property type="match status" value="1"/>
</dbReference>
<dbReference type="InterPro" id="IPR015404">
    <property type="entry name" value="Vps5_C"/>
</dbReference>
<dbReference type="GO" id="GO:0032266">
    <property type="term" value="F:phosphatidylinositol-3-phosphate binding"/>
    <property type="evidence" value="ECO:0007669"/>
    <property type="project" value="TreeGrafter"/>
</dbReference>
<accession>J6F4W2</accession>
<dbReference type="GO" id="GO:0030905">
    <property type="term" value="C:retromer, tubulation complex"/>
    <property type="evidence" value="ECO:0007669"/>
    <property type="project" value="TreeGrafter"/>
</dbReference>
<feature type="domain" description="Sorting nexin/Vps5-like C-terminal" evidence="3">
    <location>
        <begin position="216"/>
        <end position="413"/>
    </location>
</feature>